<dbReference type="Proteomes" id="UP001162029">
    <property type="component" value="Unassembled WGS sequence"/>
</dbReference>
<evidence type="ECO:0000256" key="2">
    <source>
        <dbReference type="SAM" id="MobiDB-lite"/>
    </source>
</evidence>
<reference evidence="3" key="1">
    <citation type="submission" date="2022-12" db="EMBL/GenBank/DDBJ databases">
        <authorList>
            <person name="Webb A."/>
        </authorList>
    </citation>
    <scope>NUCLEOTIDE SEQUENCE</scope>
    <source>
        <strain evidence="3">Pd1</strain>
    </source>
</reference>
<keyword evidence="1" id="KW-0533">Nickel</keyword>
<dbReference type="Pfam" id="PF01969">
    <property type="entry name" value="Ni_insertion"/>
    <property type="match status" value="1"/>
</dbReference>
<evidence type="ECO:0000313" key="3">
    <source>
        <dbReference type="EMBL" id="CAI5738637.1"/>
    </source>
</evidence>
<dbReference type="PANTHER" id="PTHR36566">
    <property type="entry name" value="NICKEL INSERTION PROTEIN-RELATED"/>
    <property type="match status" value="1"/>
</dbReference>
<dbReference type="InterPro" id="IPR002822">
    <property type="entry name" value="Ni_insertion"/>
</dbReference>
<accession>A0AAV0UNZ4</accession>
<gene>
    <name evidence="3" type="ORF">PDE001_LOCUS6969</name>
</gene>
<proteinExistence type="predicted"/>
<name>A0AAV0UNZ4_9STRA</name>
<evidence type="ECO:0000313" key="4">
    <source>
        <dbReference type="Proteomes" id="UP001162029"/>
    </source>
</evidence>
<sequence length="149" mass="16416">MSDTTLAFIDCSAGIAGDMLLGALIDAGAPLDEIKRGLESLHGIKGEWQLSTTRVWKGPGSIAGTKANVGSIYLHKEAAPPIPDKAHHHDHRHSHSHSHGRGHSHDHSHGYEDIHVHEDKGKKEVEDRLNGSYDHIHDHMHDHIHDHSP</sequence>
<comment type="caution">
    <text evidence="3">The sequence shown here is derived from an EMBL/GenBank/DDBJ whole genome shotgun (WGS) entry which is preliminary data.</text>
</comment>
<evidence type="ECO:0008006" key="5">
    <source>
        <dbReference type="Google" id="ProtNLM"/>
    </source>
</evidence>
<dbReference type="EMBL" id="CANTFM010001343">
    <property type="protein sequence ID" value="CAI5738637.1"/>
    <property type="molecule type" value="Genomic_DNA"/>
</dbReference>
<keyword evidence="4" id="KW-1185">Reference proteome</keyword>
<feature type="region of interest" description="Disordered" evidence="2">
    <location>
        <begin position="78"/>
        <end position="110"/>
    </location>
</feature>
<dbReference type="AlphaFoldDB" id="A0AAV0UNZ4"/>
<dbReference type="PANTHER" id="PTHR36566:SF1">
    <property type="entry name" value="PYRIDINIUM-3,5-BISTHIOCARBOXYLIC ACID MONONUCLEOTIDE NICKEL INSERTION PROTEIN"/>
    <property type="match status" value="1"/>
</dbReference>
<protein>
    <recommendedName>
        <fullName evidence="5">LarC family nickel insertion protein</fullName>
    </recommendedName>
</protein>
<evidence type="ECO:0000256" key="1">
    <source>
        <dbReference type="ARBA" id="ARBA00022596"/>
    </source>
</evidence>
<organism evidence="3 4">
    <name type="scientific">Peronospora destructor</name>
    <dbReference type="NCBI Taxonomy" id="86335"/>
    <lineage>
        <taxon>Eukaryota</taxon>
        <taxon>Sar</taxon>
        <taxon>Stramenopiles</taxon>
        <taxon>Oomycota</taxon>
        <taxon>Peronosporomycetes</taxon>
        <taxon>Peronosporales</taxon>
        <taxon>Peronosporaceae</taxon>
        <taxon>Peronospora</taxon>
    </lineage>
</organism>
<feature type="compositionally biased region" description="Basic residues" evidence="2">
    <location>
        <begin position="86"/>
        <end position="102"/>
    </location>
</feature>